<evidence type="ECO:0000259" key="2">
    <source>
        <dbReference type="Pfam" id="PF13439"/>
    </source>
</evidence>
<feature type="domain" description="Glycosyl transferase family 1" evidence="1">
    <location>
        <begin position="172"/>
        <end position="337"/>
    </location>
</feature>
<sequence length="373" mass="41435">MFRPLRIVHSEAATGFGGQEGRIFKEMLAMRERGHHMEAIVQPDAPLGQRLKAENFVVHEVPMNGPVNYVRGVARMTRLLRERNYDVLNTHSRRDTVIAAAAARFARTPLIVRTRHLANKVGSMWSYTWLPHRVLTVSDHVREYLITRGVPRERVATAYSPIILPPPIEQSTLRGELSLADTDIVVGCVAVMRALKGHRTLIDAMLPLIAEHDNLHLVFVGGGSPVFERTQAYIAELGLQSRIHLMGVRRDVPNLLAGFDIFALATEQEASGTVYVEAEAMGLPVIGTRVGGVAEMMREGETGLLVPPRDAPALTAALRRLIDDPELRRTMGQAGYRMIRDEGVFSTERLALTTETQYLRWLAELGHGEAVHG</sequence>
<dbReference type="Gene3D" id="3.40.50.2000">
    <property type="entry name" value="Glycogen Phosphorylase B"/>
    <property type="match status" value="2"/>
</dbReference>
<reference evidence="3 4" key="1">
    <citation type="submission" date="2017-05" db="EMBL/GenBank/DDBJ databases">
        <title>Complete and WGS of Bordetella genogroups.</title>
        <authorList>
            <person name="Spilker T."/>
            <person name="LiPuma J."/>
        </authorList>
    </citation>
    <scope>NUCLEOTIDE SEQUENCE [LARGE SCALE GENOMIC DNA]</scope>
    <source>
        <strain evidence="3 4">AU10456</strain>
    </source>
</reference>
<dbReference type="InterPro" id="IPR028098">
    <property type="entry name" value="Glyco_trans_4-like_N"/>
</dbReference>
<dbReference type="CDD" id="cd03801">
    <property type="entry name" value="GT4_PimA-like"/>
    <property type="match status" value="1"/>
</dbReference>
<dbReference type="InterPro" id="IPR001296">
    <property type="entry name" value="Glyco_trans_1"/>
</dbReference>
<dbReference type="Proteomes" id="UP000216913">
    <property type="component" value="Unassembled WGS sequence"/>
</dbReference>
<comment type="caution">
    <text evidence="3">The sequence shown here is derived from an EMBL/GenBank/DDBJ whole genome shotgun (WGS) entry which is preliminary data.</text>
</comment>
<evidence type="ECO:0000313" key="4">
    <source>
        <dbReference type="Proteomes" id="UP000216913"/>
    </source>
</evidence>
<dbReference type="PANTHER" id="PTHR12526">
    <property type="entry name" value="GLYCOSYLTRANSFERASE"/>
    <property type="match status" value="1"/>
</dbReference>
<evidence type="ECO:0000259" key="1">
    <source>
        <dbReference type="Pfam" id="PF00534"/>
    </source>
</evidence>
<feature type="domain" description="Glycosyltransferase subfamily 4-like N-terminal" evidence="2">
    <location>
        <begin position="17"/>
        <end position="162"/>
    </location>
</feature>
<keyword evidence="4" id="KW-1185">Reference proteome</keyword>
<accession>A0A261THH0</accession>
<dbReference type="RefSeq" id="WP_094800841.1">
    <property type="nucleotide sequence ID" value="NZ_NEVP01000008.1"/>
</dbReference>
<dbReference type="EMBL" id="NEVP01000008">
    <property type="protein sequence ID" value="OZI49118.1"/>
    <property type="molecule type" value="Genomic_DNA"/>
</dbReference>
<proteinExistence type="predicted"/>
<dbReference type="AlphaFoldDB" id="A0A261THH0"/>
<dbReference type="SUPFAM" id="SSF53756">
    <property type="entry name" value="UDP-Glycosyltransferase/glycogen phosphorylase"/>
    <property type="match status" value="1"/>
</dbReference>
<gene>
    <name evidence="3" type="ORF">CAL25_13815</name>
</gene>
<name>A0A261THH0_9BORD</name>
<dbReference type="Pfam" id="PF13439">
    <property type="entry name" value="Glyco_transf_4"/>
    <property type="match status" value="1"/>
</dbReference>
<protein>
    <submittedName>
        <fullName evidence="3">Glycosyltransferase family 1 protein</fullName>
    </submittedName>
</protein>
<dbReference type="PANTHER" id="PTHR12526:SF636">
    <property type="entry name" value="BLL3647 PROTEIN"/>
    <property type="match status" value="1"/>
</dbReference>
<dbReference type="Pfam" id="PF00534">
    <property type="entry name" value="Glycos_transf_1"/>
    <property type="match status" value="1"/>
</dbReference>
<evidence type="ECO:0000313" key="3">
    <source>
        <dbReference type="EMBL" id="OZI49118.1"/>
    </source>
</evidence>
<organism evidence="3 4">
    <name type="scientific">Bordetella genomosp. 5</name>
    <dbReference type="NCBI Taxonomy" id="1395608"/>
    <lineage>
        <taxon>Bacteria</taxon>
        <taxon>Pseudomonadati</taxon>
        <taxon>Pseudomonadota</taxon>
        <taxon>Betaproteobacteria</taxon>
        <taxon>Burkholderiales</taxon>
        <taxon>Alcaligenaceae</taxon>
        <taxon>Bordetella</taxon>
    </lineage>
</organism>
<dbReference type="OrthoDB" id="9805661at2"/>
<keyword evidence="3" id="KW-0808">Transferase</keyword>
<dbReference type="GO" id="GO:0016757">
    <property type="term" value="F:glycosyltransferase activity"/>
    <property type="evidence" value="ECO:0007669"/>
    <property type="project" value="TreeGrafter"/>
</dbReference>